<evidence type="ECO:0000313" key="1">
    <source>
        <dbReference type="EMBL" id="SDX95534.1"/>
    </source>
</evidence>
<dbReference type="Gene3D" id="3.30.420.260">
    <property type="match status" value="1"/>
</dbReference>
<dbReference type="RefSeq" id="WP_092738945.1">
    <property type="nucleotide sequence ID" value="NZ_FNOV01000004.1"/>
</dbReference>
<sequence>MSSSAAAAPASLAPAALHRLRDETLDPEQLAAYNLYITAGPAGLRLGVADARRNKFLVLEEYAAPGPGLSYAQQLAALAAEHDLLGRTGWHRVRLAVHNRAFTLLPAALFRSGDETAYLGLHHALNPEHESVHAYAHGGLDIVSLFAADRGLTGWFGQAYPAGRLVHRTSALLQGVAQQSEASGASRIYLSIGPGQLTVLVMQGKQPLLCNVYPFSTPEDLIYYVILVMQELQLDPDQDPVVIWGDLMHDSELFTMLRKYIRHLRFGNRPFDLGYSYRLNDLFEYRYFELFALHLCE</sequence>
<dbReference type="AlphaFoldDB" id="A0A1H3FZD0"/>
<proteinExistence type="predicted"/>
<dbReference type="InterPro" id="IPR024213">
    <property type="entry name" value="DUF3822"/>
</dbReference>
<dbReference type="Gene3D" id="3.30.420.250">
    <property type="match status" value="1"/>
</dbReference>
<dbReference type="EMBL" id="FNOV01000004">
    <property type="protein sequence ID" value="SDX95534.1"/>
    <property type="molecule type" value="Genomic_DNA"/>
</dbReference>
<evidence type="ECO:0008006" key="3">
    <source>
        <dbReference type="Google" id="ProtNLM"/>
    </source>
</evidence>
<reference evidence="2" key="1">
    <citation type="submission" date="2016-10" db="EMBL/GenBank/DDBJ databases">
        <authorList>
            <person name="Varghese N."/>
            <person name="Submissions S."/>
        </authorList>
    </citation>
    <scope>NUCLEOTIDE SEQUENCE [LARGE SCALE GENOMIC DNA]</scope>
    <source>
        <strain evidence="2">CGMCC 1.8975</strain>
    </source>
</reference>
<accession>A0A1H3FZD0</accession>
<protein>
    <recommendedName>
        <fullName evidence="3">DUF3822 domain-containing protein</fullName>
    </recommendedName>
</protein>
<dbReference type="Proteomes" id="UP000199249">
    <property type="component" value="Unassembled WGS sequence"/>
</dbReference>
<name>A0A1H3FZD0_9BACT</name>
<dbReference type="CDD" id="cd24013">
    <property type="entry name" value="ASKHA_ATPase_BT3980-like"/>
    <property type="match status" value="1"/>
</dbReference>
<organism evidence="1 2">
    <name type="scientific">Hymenobacter psychrophilus</name>
    <dbReference type="NCBI Taxonomy" id="651662"/>
    <lineage>
        <taxon>Bacteria</taxon>
        <taxon>Pseudomonadati</taxon>
        <taxon>Bacteroidota</taxon>
        <taxon>Cytophagia</taxon>
        <taxon>Cytophagales</taxon>
        <taxon>Hymenobacteraceae</taxon>
        <taxon>Hymenobacter</taxon>
    </lineage>
</organism>
<dbReference type="STRING" id="651662.SAMN04488069_104258"/>
<evidence type="ECO:0000313" key="2">
    <source>
        <dbReference type="Proteomes" id="UP000199249"/>
    </source>
</evidence>
<gene>
    <name evidence="1" type="ORF">SAMN04488069_104258</name>
</gene>
<keyword evidence="2" id="KW-1185">Reference proteome</keyword>
<dbReference type="Pfam" id="PF12864">
    <property type="entry name" value="DUF3822"/>
    <property type="match status" value="1"/>
</dbReference>
<dbReference type="OrthoDB" id="658622at2"/>